<name>A0A1F5ZHF3_9BACT</name>
<dbReference type="SUPFAM" id="SSF89447">
    <property type="entry name" value="AbrB/MazE/MraZ-like"/>
    <property type="match status" value="1"/>
</dbReference>
<organism evidence="1 2">
    <name type="scientific">Candidatus Gottesmanbacteria bacterium RBG_13_45_10</name>
    <dbReference type="NCBI Taxonomy" id="1798370"/>
    <lineage>
        <taxon>Bacteria</taxon>
        <taxon>Candidatus Gottesmaniibacteriota</taxon>
    </lineage>
</organism>
<reference evidence="1 2" key="1">
    <citation type="journal article" date="2016" name="Nat. Commun.">
        <title>Thousands of microbial genomes shed light on interconnected biogeochemical processes in an aquifer system.</title>
        <authorList>
            <person name="Anantharaman K."/>
            <person name="Brown C.T."/>
            <person name="Hug L.A."/>
            <person name="Sharon I."/>
            <person name="Castelle C.J."/>
            <person name="Probst A.J."/>
            <person name="Thomas B.C."/>
            <person name="Singh A."/>
            <person name="Wilkins M.J."/>
            <person name="Karaoz U."/>
            <person name="Brodie E.L."/>
            <person name="Williams K.H."/>
            <person name="Hubbard S.S."/>
            <person name="Banfield J.F."/>
        </authorList>
    </citation>
    <scope>NUCLEOTIDE SEQUENCE [LARGE SCALE GENOMIC DNA]</scope>
</reference>
<dbReference type="Proteomes" id="UP000177268">
    <property type="component" value="Unassembled WGS sequence"/>
</dbReference>
<dbReference type="Gene3D" id="2.10.260.10">
    <property type="match status" value="1"/>
</dbReference>
<comment type="caution">
    <text evidence="1">The sequence shown here is derived from an EMBL/GenBank/DDBJ whole genome shotgun (WGS) entry which is preliminary data.</text>
</comment>
<evidence type="ECO:0008006" key="3">
    <source>
        <dbReference type="Google" id="ProtNLM"/>
    </source>
</evidence>
<accession>A0A1F5ZHF3</accession>
<protein>
    <recommendedName>
        <fullName evidence="3">SpoVT-AbrB domain-containing protein</fullName>
    </recommendedName>
</protein>
<dbReference type="InterPro" id="IPR037914">
    <property type="entry name" value="SpoVT-AbrB_sf"/>
</dbReference>
<evidence type="ECO:0000313" key="2">
    <source>
        <dbReference type="Proteomes" id="UP000177268"/>
    </source>
</evidence>
<evidence type="ECO:0000313" key="1">
    <source>
        <dbReference type="EMBL" id="OGG11811.1"/>
    </source>
</evidence>
<sequence>MQTQTIFQVGNSSVVSIPTHIMKSVKFKKGQKVVVNQIPEMDAVLIRPANRETSSKKLSEKEFQSWLKSFMEEDGALLDELAHR</sequence>
<dbReference type="EMBL" id="MFIZ01000014">
    <property type="protein sequence ID" value="OGG11811.1"/>
    <property type="molecule type" value="Genomic_DNA"/>
</dbReference>
<dbReference type="AlphaFoldDB" id="A0A1F5ZHF3"/>
<proteinExistence type="predicted"/>
<gene>
    <name evidence="1" type="ORF">A2Z00_03735</name>
</gene>